<dbReference type="RefSeq" id="WP_090828026.1">
    <property type="nucleotide sequence ID" value="NZ_FOBH01000003.1"/>
</dbReference>
<organism evidence="4 5">
    <name type="scientific">Nitrosovibrio tenuis</name>
    <dbReference type="NCBI Taxonomy" id="1233"/>
    <lineage>
        <taxon>Bacteria</taxon>
        <taxon>Pseudomonadati</taxon>
        <taxon>Pseudomonadota</taxon>
        <taxon>Betaproteobacteria</taxon>
        <taxon>Nitrosomonadales</taxon>
        <taxon>Nitrosomonadaceae</taxon>
        <taxon>Nitrosovibrio</taxon>
    </lineage>
</organism>
<dbReference type="PANTHER" id="PTHR10513:SF46">
    <property type="entry name" value="DEOXYGUANOSINE KINASE"/>
    <property type="match status" value="1"/>
</dbReference>
<dbReference type="EMBL" id="FOBH01000003">
    <property type="protein sequence ID" value="SEK83778.1"/>
    <property type="molecule type" value="Genomic_DNA"/>
</dbReference>
<keyword evidence="4" id="KW-0808">Transferase</keyword>
<keyword evidence="5" id="KW-1185">Reference proteome</keyword>
<dbReference type="OrthoDB" id="9776634at2"/>
<dbReference type="InterPro" id="IPR050566">
    <property type="entry name" value="Deoxyribonucleoside_kinase"/>
</dbReference>
<feature type="active site" description="Proton acceptor" evidence="1">
    <location>
        <position position="87"/>
    </location>
</feature>
<dbReference type="InterPro" id="IPR027417">
    <property type="entry name" value="P-loop_NTPase"/>
</dbReference>
<dbReference type="CDD" id="cd01673">
    <property type="entry name" value="dNK"/>
    <property type="match status" value="1"/>
</dbReference>
<dbReference type="STRING" id="1233.SAMN05216387_103161"/>
<dbReference type="PIRSF" id="PIRSF000705">
    <property type="entry name" value="DNK"/>
    <property type="match status" value="1"/>
</dbReference>
<proteinExistence type="predicted"/>
<feature type="binding site" evidence="2">
    <location>
        <begin position="139"/>
        <end position="143"/>
    </location>
    <ligand>
        <name>ATP</name>
        <dbReference type="ChEBI" id="CHEBI:30616"/>
    </ligand>
</feature>
<evidence type="ECO:0000256" key="2">
    <source>
        <dbReference type="PIRSR" id="PIRSR000705-3"/>
    </source>
</evidence>
<feature type="binding site" evidence="2">
    <location>
        <begin position="183"/>
        <end position="185"/>
    </location>
    <ligand>
        <name>ATP</name>
        <dbReference type="ChEBI" id="CHEBI:30616"/>
    </ligand>
</feature>
<dbReference type="GO" id="GO:0005524">
    <property type="term" value="F:ATP binding"/>
    <property type="evidence" value="ECO:0007669"/>
    <property type="project" value="UniProtKB-KW"/>
</dbReference>
<keyword evidence="4" id="KW-0418">Kinase</keyword>
<dbReference type="PANTHER" id="PTHR10513">
    <property type="entry name" value="DEOXYNUCLEOSIDE KINASE"/>
    <property type="match status" value="1"/>
</dbReference>
<name>A0A1H7KAC0_9PROT</name>
<gene>
    <name evidence="4" type="ORF">SAMN05216387_103161</name>
</gene>
<evidence type="ECO:0000313" key="4">
    <source>
        <dbReference type="EMBL" id="SEK83778.1"/>
    </source>
</evidence>
<feature type="domain" description="Deoxynucleoside kinase" evidence="3">
    <location>
        <begin position="9"/>
        <end position="201"/>
    </location>
</feature>
<evidence type="ECO:0000259" key="3">
    <source>
        <dbReference type="Pfam" id="PF01712"/>
    </source>
</evidence>
<accession>A0A1H7KAC0</accession>
<keyword evidence="2" id="KW-0547">Nucleotide-binding</keyword>
<dbReference type="SUPFAM" id="SSF52540">
    <property type="entry name" value="P-loop containing nucleoside triphosphate hydrolases"/>
    <property type="match status" value="1"/>
</dbReference>
<evidence type="ECO:0000256" key="1">
    <source>
        <dbReference type="PIRSR" id="PIRSR000705-1"/>
    </source>
</evidence>
<dbReference type="Proteomes" id="UP000198620">
    <property type="component" value="Unassembled WGS sequence"/>
</dbReference>
<dbReference type="InterPro" id="IPR002624">
    <property type="entry name" value="DCK/DGK"/>
</dbReference>
<dbReference type="InterPro" id="IPR031314">
    <property type="entry name" value="DNK_dom"/>
</dbReference>
<protein>
    <submittedName>
        <fullName evidence="4">Deoxyadenosine/deoxycytidine kinase</fullName>
    </submittedName>
</protein>
<dbReference type="Pfam" id="PF01712">
    <property type="entry name" value="dNK"/>
    <property type="match status" value="1"/>
</dbReference>
<dbReference type="Gene3D" id="3.40.50.300">
    <property type="entry name" value="P-loop containing nucleotide triphosphate hydrolases"/>
    <property type="match status" value="1"/>
</dbReference>
<evidence type="ECO:0000313" key="5">
    <source>
        <dbReference type="Proteomes" id="UP000198620"/>
    </source>
</evidence>
<reference evidence="4 5" key="1">
    <citation type="submission" date="2016-10" db="EMBL/GenBank/DDBJ databases">
        <authorList>
            <person name="de Groot N.N."/>
        </authorList>
    </citation>
    <scope>NUCLEOTIDE SEQUENCE [LARGE SCALE GENOMIC DNA]</scope>
    <source>
        <strain evidence="4 5">Nv1</strain>
    </source>
</reference>
<dbReference type="GO" id="GO:0005737">
    <property type="term" value="C:cytoplasm"/>
    <property type="evidence" value="ECO:0007669"/>
    <property type="project" value="TreeGrafter"/>
</dbReference>
<dbReference type="AlphaFoldDB" id="A0A1H7KAC0"/>
<sequence>MKLEEYRHIIIEGPIGVGKTSLARRMADHLRGELLLEKPGENPFLGKFYEDIPRYALPTQLFFLFQRADQLGGLSQGDMFAKPIISDFMFDKDPLFARLTLNDAEYDLYRKIYCHLQPKAPPPGLVIYLQASPSTLIERVKRRGNAFEKYISEEYLRRLADSYARFFHLYEDAPLVVINSENLNFADSQADFDLLLQQIDKMRGHREYFNRGI</sequence>
<dbReference type="GO" id="GO:0019136">
    <property type="term" value="F:deoxynucleoside kinase activity"/>
    <property type="evidence" value="ECO:0007669"/>
    <property type="project" value="InterPro"/>
</dbReference>
<keyword evidence="2" id="KW-0067">ATP-binding</keyword>
<feature type="binding site" evidence="2">
    <location>
        <begin position="13"/>
        <end position="21"/>
    </location>
    <ligand>
        <name>ATP</name>
        <dbReference type="ChEBI" id="CHEBI:30616"/>
    </ligand>
</feature>